<evidence type="ECO:0000256" key="1">
    <source>
        <dbReference type="ARBA" id="ARBA00004651"/>
    </source>
</evidence>
<reference evidence="9" key="2">
    <citation type="submission" date="2020-09" db="EMBL/GenBank/DDBJ databases">
        <authorList>
            <person name="Sun Q."/>
            <person name="Zhou Y."/>
        </authorList>
    </citation>
    <scope>NUCLEOTIDE SEQUENCE</scope>
    <source>
        <strain evidence="9">CGMCC 4.7201</strain>
    </source>
</reference>
<feature type="compositionally biased region" description="Pro residues" evidence="6">
    <location>
        <begin position="38"/>
        <end position="75"/>
    </location>
</feature>
<comment type="subcellular location">
    <subcellularLocation>
        <location evidence="1">Cell membrane</location>
        <topology evidence="1">Multi-pass membrane protein</topology>
    </subcellularLocation>
</comment>
<dbReference type="RefSeq" id="WP_189132324.1">
    <property type="nucleotide sequence ID" value="NZ_BMMS01000012.1"/>
</dbReference>
<keyword evidence="10" id="KW-1185">Reference proteome</keyword>
<feature type="transmembrane region" description="Helical" evidence="7">
    <location>
        <begin position="152"/>
        <end position="170"/>
    </location>
</feature>
<reference evidence="9" key="1">
    <citation type="journal article" date="2014" name="Int. J. Syst. Evol. Microbiol.">
        <title>Complete genome sequence of Corynebacterium casei LMG S-19264T (=DSM 44701T), isolated from a smear-ripened cheese.</title>
        <authorList>
            <consortium name="US DOE Joint Genome Institute (JGI-PGF)"/>
            <person name="Walter F."/>
            <person name="Albersmeier A."/>
            <person name="Kalinowski J."/>
            <person name="Ruckert C."/>
        </authorList>
    </citation>
    <scope>NUCLEOTIDE SEQUENCE</scope>
    <source>
        <strain evidence="9">CGMCC 4.7201</strain>
    </source>
</reference>
<proteinExistence type="predicted"/>
<accession>A0A918DXH2</accession>
<name>A0A918DXH2_9ACTN</name>
<evidence type="ECO:0000313" key="9">
    <source>
        <dbReference type="EMBL" id="GGO89229.1"/>
    </source>
</evidence>
<sequence length="256" mass="27058">MSNNQPPPGEDDPYRKKDPGAPQPPPDAPAPGGGSPYDQPPPGAPPPPGGEPPPGWRQPPGGQPPPESSPQPPPSYGGGPYGQPPPAYGHDPAGAYGAPDPRLLGMPPLGKSWRRLLARIIDAIIVGIPVSLVLSLVGLIKWRTQNEDAGTAFTGNFGAEVIYVVVYFVYEGLMLARSGQTLGKMAMRIRVAMLDTGSTPTEPAAWKRAGVYSLPTVVPCCGGLFWLVNVLWHLGDKPYRQCLHDKAAKTVVVSTQ</sequence>
<protein>
    <recommendedName>
        <fullName evidence="8">RDD domain-containing protein</fullName>
    </recommendedName>
</protein>
<dbReference type="Proteomes" id="UP000641932">
    <property type="component" value="Unassembled WGS sequence"/>
</dbReference>
<keyword evidence="4 7" id="KW-1133">Transmembrane helix</keyword>
<dbReference type="GO" id="GO:0005886">
    <property type="term" value="C:plasma membrane"/>
    <property type="evidence" value="ECO:0007669"/>
    <property type="project" value="UniProtKB-SubCell"/>
</dbReference>
<evidence type="ECO:0000259" key="8">
    <source>
        <dbReference type="Pfam" id="PF06271"/>
    </source>
</evidence>
<comment type="caution">
    <text evidence="9">The sequence shown here is derived from an EMBL/GenBank/DDBJ whole genome shotgun (WGS) entry which is preliminary data.</text>
</comment>
<keyword evidence="5 7" id="KW-0472">Membrane</keyword>
<keyword evidence="2" id="KW-1003">Cell membrane</keyword>
<feature type="region of interest" description="Disordered" evidence="6">
    <location>
        <begin position="1"/>
        <end position="95"/>
    </location>
</feature>
<dbReference type="PANTHER" id="PTHR36115">
    <property type="entry name" value="PROLINE-RICH ANTIGEN HOMOLOG-RELATED"/>
    <property type="match status" value="1"/>
</dbReference>
<dbReference type="AlphaFoldDB" id="A0A918DXH2"/>
<dbReference type="PANTHER" id="PTHR36115:SF4">
    <property type="entry name" value="MEMBRANE PROTEIN"/>
    <property type="match status" value="1"/>
</dbReference>
<feature type="domain" description="RDD" evidence="8">
    <location>
        <begin position="111"/>
        <end position="249"/>
    </location>
</feature>
<dbReference type="Pfam" id="PF06271">
    <property type="entry name" value="RDD"/>
    <property type="match status" value="1"/>
</dbReference>
<evidence type="ECO:0000256" key="5">
    <source>
        <dbReference type="ARBA" id="ARBA00023136"/>
    </source>
</evidence>
<evidence type="ECO:0000256" key="7">
    <source>
        <dbReference type="SAM" id="Phobius"/>
    </source>
</evidence>
<feature type="transmembrane region" description="Helical" evidence="7">
    <location>
        <begin position="116"/>
        <end position="140"/>
    </location>
</feature>
<evidence type="ECO:0000256" key="3">
    <source>
        <dbReference type="ARBA" id="ARBA00022692"/>
    </source>
</evidence>
<evidence type="ECO:0000313" key="10">
    <source>
        <dbReference type="Proteomes" id="UP000641932"/>
    </source>
</evidence>
<dbReference type="EMBL" id="BMMS01000012">
    <property type="protein sequence ID" value="GGO89229.1"/>
    <property type="molecule type" value="Genomic_DNA"/>
</dbReference>
<evidence type="ECO:0000256" key="6">
    <source>
        <dbReference type="SAM" id="MobiDB-lite"/>
    </source>
</evidence>
<dbReference type="InterPro" id="IPR051791">
    <property type="entry name" value="Pra-immunoreactive"/>
</dbReference>
<organism evidence="9 10">
    <name type="scientific">Wenjunlia tyrosinilytica</name>
    <dbReference type="NCBI Taxonomy" id="1544741"/>
    <lineage>
        <taxon>Bacteria</taxon>
        <taxon>Bacillati</taxon>
        <taxon>Actinomycetota</taxon>
        <taxon>Actinomycetes</taxon>
        <taxon>Kitasatosporales</taxon>
        <taxon>Streptomycetaceae</taxon>
        <taxon>Wenjunlia</taxon>
    </lineage>
</organism>
<gene>
    <name evidence="9" type="ORF">GCM10012280_31890</name>
</gene>
<keyword evidence="3 7" id="KW-0812">Transmembrane</keyword>
<evidence type="ECO:0000256" key="4">
    <source>
        <dbReference type="ARBA" id="ARBA00022989"/>
    </source>
</evidence>
<evidence type="ECO:0000256" key="2">
    <source>
        <dbReference type="ARBA" id="ARBA00022475"/>
    </source>
</evidence>
<dbReference type="InterPro" id="IPR010432">
    <property type="entry name" value="RDD"/>
</dbReference>